<dbReference type="AlphaFoldDB" id="A0AA41RL51"/>
<evidence type="ECO:0000256" key="1">
    <source>
        <dbReference type="SAM" id="MobiDB-lite"/>
    </source>
</evidence>
<organism evidence="3 4">
    <name type="scientific">Papaver nudicaule</name>
    <name type="common">Iceland poppy</name>
    <dbReference type="NCBI Taxonomy" id="74823"/>
    <lineage>
        <taxon>Eukaryota</taxon>
        <taxon>Viridiplantae</taxon>
        <taxon>Streptophyta</taxon>
        <taxon>Embryophyta</taxon>
        <taxon>Tracheophyta</taxon>
        <taxon>Spermatophyta</taxon>
        <taxon>Magnoliopsida</taxon>
        <taxon>Ranunculales</taxon>
        <taxon>Papaveraceae</taxon>
        <taxon>Papaveroideae</taxon>
        <taxon>Papaver</taxon>
    </lineage>
</organism>
<dbReference type="EMBL" id="JAJJMA010009188">
    <property type="protein sequence ID" value="MCL7022239.1"/>
    <property type="molecule type" value="Genomic_DNA"/>
</dbReference>
<dbReference type="InterPro" id="IPR055314">
    <property type="entry name" value="At2g29880-like"/>
</dbReference>
<dbReference type="Pfam" id="PF24769">
    <property type="entry name" value="At2g29880_C"/>
    <property type="match status" value="1"/>
</dbReference>
<keyword evidence="4" id="KW-1185">Reference proteome</keyword>
<feature type="domain" description="At2g29880-like C-terminal" evidence="2">
    <location>
        <begin position="198"/>
        <end position="243"/>
    </location>
</feature>
<name>A0AA41RL51_PAPNU</name>
<sequence>MSEEEDGQQKDAGKGKTSRKNDTWTMEESNELLNLLVDGSIRIKYLLPRKKCGKTSLRIVVGNGTAVGRASFGVGTETDAPVYGLEDKRKSTLEDLSWNDETGTFTQSDYEYSLDQFDNTIDSQNQFDNTPRTKRYRSETATGTTFSRNISSKDQLGTTSSSNISSKDQLLEKICSDVHSMSNNFDAIRIAMEKRGALWDAMKEVPNIENQTRFKAMKLIVGRELKEMFIDMSPDERYEWIMFQMEYDT</sequence>
<reference evidence="3" key="1">
    <citation type="submission" date="2022-03" db="EMBL/GenBank/DDBJ databases">
        <title>A functionally conserved STORR gene fusion in Papaver species that diverged 16.8 million years ago.</title>
        <authorList>
            <person name="Catania T."/>
        </authorList>
    </citation>
    <scope>NUCLEOTIDE SEQUENCE</scope>
    <source>
        <strain evidence="3">S-191538</strain>
    </source>
</reference>
<feature type="region of interest" description="Disordered" evidence="1">
    <location>
        <begin position="124"/>
        <end position="144"/>
    </location>
</feature>
<comment type="caution">
    <text evidence="3">The sequence shown here is derived from an EMBL/GenBank/DDBJ whole genome shotgun (WGS) entry which is preliminary data.</text>
</comment>
<dbReference type="PANTHER" id="PTHR47864:SF2">
    <property type="entry name" value="MYB_SANT-LIKE DNA-BINDING DOMAIN PROTEIN"/>
    <property type="match status" value="1"/>
</dbReference>
<dbReference type="Proteomes" id="UP001177140">
    <property type="component" value="Unassembled WGS sequence"/>
</dbReference>
<feature type="compositionally biased region" description="Basic and acidic residues" evidence="1">
    <location>
        <begin position="7"/>
        <end position="22"/>
    </location>
</feature>
<accession>A0AA41RL51</accession>
<evidence type="ECO:0000259" key="2">
    <source>
        <dbReference type="Pfam" id="PF24769"/>
    </source>
</evidence>
<protein>
    <recommendedName>
        <fullName evidence="2">At2g29880-like C-terminal domain-containing protein</fullName>
    </recommendedName>
</protein>
<dbReference type="InterPro" id="IPR056253">
    <property type="entry name" value="At2g29880-like_C"/>
</dbReference>
<feature type="region of interest" description="Disordered" evidence="1">
    <location>
        <begin position="1"/>
        <end position="23"/>
    </location>
</feature>
<evidence type="ECO:0000313" key="4">
    <source>
        <dbReference type="Proteomes" id="UP001177140"/>
    </source>
</evidence>
<gene>
    <name evidence="3" type="ORF">MKW94_002270</name>
</gene>
<dbReference type="PANTHER" id="PTHR47864">
    <property type="entry name" value="TRANSMEMBRANE PROTEIN"/>
    <property type="match status" value="1"/>
</dbReference>
<evidence type="ECO:0000313" key="3">
    <source>
        <dbReference type="EMBL" id="MCL7022239.1"/>
    </source>
</evidence>
<proteinExistence type="predicted"/>